<proteinExistence type="predicted"/>
<dbReference type="Proteomes" id="UP000010816">
    <property type="component" value="Chromosome"/>
</dbReference>
<protein>
    <submittedName>
        <fullName evidence="1">Uncharacterized protein</fullName>
    </submittedName>
</protein>
<evidence type="ECO:0000313" key="1">
    <source>
        <dbReference type="EMBL" id="AGA90302.1"/>
    </source>
</evidence>
<organism evidence="1 2">
    <name type="scientific">Thioflavicoccus mobilis 8321</name>
    <dbReference type="NCBI Taxonomy" id="765912"/>
    <lineage>
        <taxon>Bacteria</taxon>
        <taxon>Pseudomonadati</taxon>
        <taxon>Pseudomonadota</taxon>
        <taxon>Gammaproteobacteria</taxon>
        <taxon>Chromatiales</taxon>
        <taxon>Chromatiaceae</taxon>
        <taxon>Thioflavicoccus</taxon>
    </lineage>
</organism>
<dbReference type="HOGENOM" id="CLU_3240850_0_0_6"/>
<evidence type="ECO:0000313" key="2">
    <source>
        <dbReference type="Proteomes" id="UP000010816"/>
    </source>
</evidence>
<dbReference type="AlphaFoldDB" id="L0GWU5"/>
<reference evidence="1 2" key="1">
    <citation type="submission" date="2011-09" db="EMBL/GenBank/DDBJ databases">
        <title>Complete sequence of chromosome of Thioflavicoccus mobilis 8321.</title>
        <authorList>
            <consortium name="US DOE Joint Genome Institute"/>
            <person name="Lucas S."/>
            <person name="Han J."/>
            <person name="Lapidus A."/>
            <person name="Cheng J.-F."/>
            <person name="Goodwin L."/>
            <person name="Pitluck S."/>
            <person name="Peters L."/>
            <person name="Ovchinnikova G."/>
            <person name="Lu M."/>
            <person name="Detter J.C."/>
            <person name="Han C."/>
            <person name="Tapia R."/>
            <person name="Land M."/>
            <person name="Hauser L."/>
            <person name="Kyrpides N."/>
            <person name="Ivanova N."/>
            <person name="Pagani I."/>
            <person name="Vogl K."/>
            <person name="Liu Z."/>
            <person name="Imhoff J."/>
            <person name="Thiel V."/>
            <person name="Frigaard N.-U."/>
            <person name="Bryant D."/>
            <person name="Woyke T."/>
        </authorList>
    </citation>
    <scope>NUCLEOTIDE SEQUENCE [LARGE SCALE GENOMIC DNA]</scope>
    <source>
        <strain evidence="1 2">8321</strain>
    </source>
</reference>
<keyword evidence="2" id="KW-1185">Reference proteome</keyword>
<accession>L0GWU5</accession>
<dbReference type="EMBL" id="CP003051">
    <property type="protein sequence ID" value="AGA90302.1"/>
    <property type="molecule type" value="Genomic_DNA"/>
</dbReference>
<dbReference type="KEGG" id="tmb:Thimo_1518"/>
<name>L0GWU5_9GAMM</name>
<sequence length="43" mass="4680">MRSPVICDPLVWGLLATELSWKPAGWVPVAQAAVTANEMEVSR</sequence>
<gene>
    <name evidence="1" type="ORF">Thimo_1518</name>
</gene>